<organism evidence="1 2">
    <name type="scientific">Coemansia linderi</name>
    <dbReference type="NCBI Taxonomy" id="2663919"/>
    <lineage>
        <taxon>Eukaryota</taxon>
        <taxon>Fungi</taxon>
        <taxon>Fungi incertae sedis</taxon>
        <taxon>Zoopagomycota</taxon>
        <taxon>Kickxellomycotina</taxon>
        <taxon>Kickxellomycetes</taxon>
        <taxon>Kickxellales</taxon>
        <taxon>Kickxellaceae</taxon>
        <taxon>Coemansia</taxon>
    </lineage>
</organism>
<dbReference type="EMBL" id="JANBUK010000092">
    <property type="protein sequence ID" value="KAJ2791821.1"/>
    <property type="molecule type" value="Genomic_DNA"/>
</dbReference>
<reference evidence="1" key="1">
    <citation type="submission" date="2022-07" db="EMBL/GenBank/DDBJ databases">
        <title>Phylogenomic reconstructions and comparative analyses of Kickxellomycotina fungi.</title>
        <authorList>
            <person name="Reynolds N.K."/>
            <person name="Stajich J.E."/>
            <person name="Barry K."/>
            <person name="Grigoriev I.V."/>
            <person name="Crous P."/>
            <person name="Smith M.E."/>
        </authorList>
    </citation>
    <scope>NUCLEOTIDE SEQUENCE</scope>
    <source>
        <strain evidence="1">BCRC 34191</strain>
    </source>
</reference>
<gene>
    <name evidence="1" type="primary">GLC3</name>
    <name evidence="1" type="ORF">GGI18_000867</name>
</gene>
<name>A0ACC1KM08_9FUNG</name>
<evidence type="ECO:0000313" key="1">
    <source>
        <dbReference type="EMBL" id="KAJ2791821.1"/>
    </source>
</evidence>
<proteinExistence type="predicted"/>
<accession>A0ACC1KM08</accession>
<keyword evidence="1" id="KW-0328">Glycosyltransferase</keyword>
<comment type="caution">
    <text evidence="1">The sequence shown here is derived from an EMBL/GenBank/DDBJ whole genome shotgun (WGS) entry which is preliminary data.</text>
</comment>
<dbReference type="Proteomes" id="UP001140066">
    <property type="component" value="Unassembled WGS sequence"/>
</dbReference>
<protein>
    <submittedName>
        <fullName evidence="1">Alpha-1,4-glucan branching enzyme</fullName>
        <ecNumber evidence="1">2.4.1.18</ecNumber>
    </submittedName>
</protein>
<dbReference type="EC" id="2.4.1.18" evidence="1"/>
<keyword evidence="1" id="KW-0808">Transferase</keyword>
<evidence type="ECO:0000313" key="2">
    <source>
        <dbReference type="Proteomes" id="UP001140066"/>
    </source>
</evidence>
<keyword evidence="2" id="KW-1185">Reference proteome</keyword>
<sequence>MLSQGGAPLTADSGRPLLHTPTPLLYSASMSKLAGCNVWLKLENMQPTQSFKIRGLGYTCIKAALEQGAKLFVAVGDSNAALAVAYSGRRLGVPVTVFVPSGVQPSAVRAKIELEGACIQEGGRSIKDAYEAACALVRQTEGAVLVDKADDAAAIAGNATIVPEINVQLQRQAPAAIITAVGSGGLLSGLITGLGHCHWQQVPVIAVETHNTNTFQQALLFDSAHSSDSDTAADAGSDGPADHMKASAQPSLLPPLDEDADSKYTYVRDFEREERLLPATWLVVRIDGQGFTGFTTKHGFTKPNDIRALHLMNRAAKVVMESMVEIVLAYGESDEYSFVFSKKAKAYDRRTSKIITLLVSKFTAAYVFYWSEFFPATPLQFPPAFDGRVVVYPSDRIMRDYLCWRQADCHINNMYNTCFWLLVNQGGMSQRDAEKRLNGTLSRDKHELLFSEFGVNYNNELEIFKKGSVLVRELTPIDVVDKDGKSVQRQKMVVQIQHCDIIGDAFWREHPEILSKAEVSMPAKKKSTSGNKAKQQDNPLSTSSSTQDLAESHSGISTPGSPALQDNFTGPPTRVADSSYLTGSDPEISGDGTDVIKTDGYLEDHRAYFGQRFAHFKRWVRDIELNEGGIDKFSRGYEKFGLHVTAEGVSYREWAPGAREASLVGDFNGWDVAANPLTRNEYGVWETVVPNTESGEVAIAHGSHIKVTFITDKGERVYRLPAWSRYVTQDLSKSPIYESVFYNPPNKYEFKHKRLVPPADLRIYEAHVGISSPEARVATFKEFTQNVLPMISDLGYNAVQLMAVMEHAYYASFGYQVTSFFAPSSRYGEPDDLRELVDTAHSLGIVVFLDVVHSHACNNVEDGLNQFDGTDHCYFHEGGRGRHELWNSRLFNYGHHEVTRFLLSNLRYWIEEFGFDGFRFDGVTSMMYKHHGIAYGFSGHYNEYFGGNTDEEAVVYLMLANYMCHKLYPGFVTIAEDVSGMPAMCRSVQEGGVGFDYRLTMSVPDMWIKLLKESKDEDWSMDHIAHQLTNRRYQERAITYCESHDQALVGDKTLAFWMMDKEMYTNMSDHTHLTPVIERGMALHKMIRLVTCGLGGEGYLTFEGNEFGHPEWLDFPREGNGSSFHYARRQFNLVKDENLRYKYLYRFDKAMMHLEQQHKWLSGHDQWVTLKHEGDKVLAFERGGLVWIFNFHPTNSYTDYRVGAGWAGKYMVALSTDDHEFLGQGRVAHDTEHFSTPMEWNGRPNYIQVYLPARTAVVLRHFN</sequence>